<reference evidence="2 3" key="1">
    <citation type="submission" date="2014-01" db="EMBL/GenBank/DDBJ databases">
        <title>Genome sequence determination for a cystic fibrosis isolate, Inquilinus limosus.</title>
        <authorList>
            <person name="Pino M."/>
            <person name="Di Conza J."/>
            <person name="Gutkind G."/>
        </authorList>
    </citation>
    <scope>NUCLEOTIDE SEQUENCE [LARGE SCALE GENOMIC DNA]</scope>
    <source>
        <strain evidence="2 3">MP06</strain>
    </source>
</reference>
<dbReference type="Proteomes" id="UP000029995">
    <property type="component" value="Unassembled WGS sequence"/>
</dbReference>
<feature type="domain" description="VOC" evidence="1">
    <location>
        <begin position="11"/>
        <end position="136"/>
    </location>
</feature>
<dbReference type="EMBL" id="JANX01000089">
    <property type="protein sequence ID" value="KGM34492.1"/>
    <property type="molecule type" value="Genomic_DNA"/>
</dbReference>
<dbReference type="PANTHER" id="PTHR34109:SF1">
    <property type="entry name" value="VOC DOMAIN-CONTAINING PROTEIN"/>
    <property type="match status" value="1"/>
</dbReference>
<accession>A0A0A0DBX9</accession>
<dbReference type="RefSeq" id="WP_034834943.1">
    <property type="nucleotide sequence ID" value="NZ_JANX01000089.1"/>
</dbReference>
<comment type="caution">
    <text evidence="2">The sequence shown here is derived from an EMBL/GenBank/DDBJ whole genome shotgun (WGS) entry which is preliminary data.</text>
</comment>
<dbReference type="Gene3D" id="3.30.720.120">
    <property type="match status" value="1"/>
</dbReference>
<dbReference type="Gene3D" id="3.30.720.110">
    <property type="match status" value="1"/>
</dbReference>
<dbReference type="Pfam" id="PF00903">
    <property type="entry name" value="Glyoxalase"/>
    <property type="match status" value="1"/>
</dbReference>
<dbReference type="SUPFAM" id="SSF54593">
    <property type="entry name" value="Glyoxalase/Bleomycin resistance protein/Dihydroxybiphenyl dioxygenase"/>
    <property type="match status" value="1"/>
</dbReference>
<evidence type="ECO:0000313" key="3">
    <source>
        <dbReference type="Proteomes" id="UP000029995"/>
    </source>
</evidence>
<dbReference type="InterPro" id="IPR029068">
    <property type="entry name" value="Glyas_Bleomycin-R_OHBP_Dase"/>
</dbReference>
<dbReference type="OrthoDB" id="9795306at2"/>
<protein>
    <recommendedName>
        <fullName evidence="1">VOC domain-containing protein</fullName>
    </recommendedName>
</protein>
<organism evidence="2 3">
    <name type="scientific">Inquilinus limosus MP06</name>
    <dbReference type="NCBI Taxonomy" id="1398085"/>
    <lineage>
        <taxon>Bacteria</taxon>
        <taxon>Pseudomonadati</taxon>
        <taxon>Pseudomonadota</taxon>
        <taxon>Alphaproteobacteria</taxon>
        <taxon>Rhodospirillales</taxon>
        <taxon>Rhodospirillaceae</taxon>
        <taxon>Inquilinus</taxon>
    </lineage>
</organism>
<evidence type="ECO:0000313" key="2">
    <source>
        <dbReference type="EMBL" id="KGM34492.1"/>
    </source>
</evidence>
<proteinExistence type="predicted"/>
<name>A0A0A0DBX9_9PROT</name>
<dbReference type="AlphaFoldDB" id="A0A0A0DBX9"/>
<dbReference type="CDD" id="cd07246">
    <property type="entry name" value="VOC_like"/>
    <property type="match status" value="1"/>
</dbReference>
<dbReference type="InterPro" id="IPR037523">
    <property type="entry name" value="VOC_core"/>
</dbReference>
<dbReference type="InterPro" id="IPR004360">
    <property type="entry name" value="Glyas_Fos-R_dOase_dom"/>
</dbReference>
<dbReference type="PANTHER" id="PTHR34109">
    <property type="entry name" value="BNAUNNG04460D PROTEIN-RELATED"/>
    <property type="match status" value="1"/>
</dbReference>
<dbReference type="PROSITE" id="PS51819">
    <property type="entry name" value="VOC"/>
    <property type="match status" value="1"/>
</dbReference>
<sequence length="157" mass="16778">MTAQVKPIPDGYPTITPYLIVRGAAAAIDFYRTAFGAVERLRMDTPGGTIGHAELLIGDGLVMLADEMPEMGWSSPAAIGGTPVSLHLYVEDVDAVVERALAAGATLSRPVADQFYGDRLGTVVDPFGHVWSLSTHIEDISPEEIRRRAEVLFGGKA</sequence>
<evidence type="ECO:0000259" key="1">
    <source>
        <dbReference type="PROSITE" id="PS51819"/>
    </source>
</evidence>
<gene>
    <name evidence="2" type="ORF">P409_09950</name>
</gene>